<dbReference type="SUPFAM" id="SSF48208">
    <property type="entry name" value="Six-hairpin glycosidases"/>
    <property type="match status" value="1"/>
</dbReference>
<dbReference type="GO" id="GO:0005975">
    <property type="term" value="P:carbohydrate metabolic process"/>
    <property type="evidence" value="ECO:0007669"/>
    <property type="project" value="InterPro"/>
</dbReference>
<evidence type="ECO:0000256" key="1">
    <source>
        <dbReference type="SAM" id="SignalP"/>
    </source>
</evidence>
<proteinExistence type="predicted"/>
<feature type="signal peptide" evidence="1">
    <location>
        <begin position="1"/>
        <end position="16"/>
    </location>
</feature>
<dbReference type="Proteomes" id="UP000216339">
    <property type="component" value="Unassembled WGS sequence"/>
</dbReference>
<comment type="caution">
    <text evidence="3">The sequence shown here is derived from an EMBL/GenBank/DDBJ whole genome shotgun (WGS) entry which is preliminary data.</text>
</comment>
<evidence type="ECO:0000259" key="2">
    <source>
        <dbReference type="Pfam" id="PF22422"/>
    </source>
</evidence>
<feature type="chain" id="PRO_5012583135" evidence="1">
    <location>
        <begin position="17"/>
        <end position="894"/>
    </location>
</feature>
<keyword evidence="1" id="KW-0732">Signal</keyword>
<reference evidence="3 4" key="1">
    <citation type="submission" date="2016-11" db="EMBL/GenBank/DDBJ databases">
        <title>Study of marine rhodopsin-containing bacteria.</title>
        <authorList>
            <person name="Yoshizawa S."/>
            <person name="Kumagai Y."/>
            <person name="Kogure K."/>
        </authorList>
    </citation>
    <scope>NUCLEOTIDE SEQUENCE [LARGE SCALE GENOMIC DNA]</scope>
    <source>
        <strain evidence="3 4">SAORIC-28</strain>
    </source>
</reference>
<dbReference type="InterPro" id="IPR054491">
    <property type="entry name" value="MGH1-like_GH"/>
</dbReference>
<protein>
    <submittedName>
        <fullName evidence="3">Amylo-alpha-1,6-glucosidase</fullName>
    </submittedName>
</protein>
<sequence>MRLFTCLVLLAVSASAQVPDGLVPRFAFPESGPLLERTTTTGAFFDVVGGRSAVFGYENRPFEAWVYPLKIFEDARLTFNLEAYPVPSDGLQIMRRIEVRPEATTLVYTHPAFTVRQTILAPIDEAGIVMLLDVDAIRPLTIGMELRPDLGLMWPAGLMTGFVGFDAERGRYFTGEETQRFYGVFGSPLAVDVSVQPYQEEPQDVPTRFEMRVAPEVARDYLVPVVITGSTTGRADAEAAYDRILGSIPALFEETAAHYRGLDETMRVDTPDDRLDEAFAWAKVGMDKGVATSPDLGTGLVAGYRTSGNSERPGFAWFFGRDALWTALATTAVGDLQTTRDALAFLAQFQRDDGKIPHEISQSAAYLDWFEDYPYAWASADATPLFVIALADYWRQSGDDAFTRELFPVARRAYAFTAATDTDGNGLVENTGVGHGWVEGGELYPPHEELYQQAVFVQAARSLAELADALGEAGAAEARAAADRTLAAAEATYWHDADGFYAVATAFPGAPTLSERSGPLTDADMRENTGFLSAANRDLGDLEVVRENTALQAVPLWWGLFADARAQQAVTAVGGGGIATDWGARILDKDSDRYDPLSYHNGSVWALFTGWTSMGAYRYGRPHVGAQALYANALLTRQDALGYVTELLSGDYNTAFGRSSHHQIWSEAMVATPLVRGLLGIEVSEGGRRVRVAPQLPIDWDAVTVANAPAGDGTYRFRLGRTAEEVLVSLSGLDAEVEVAPALPLDAVVARATVNGEEVPFETVRQGDVQRPTVRVAASESTDVRFELDRFGTDVAVRYEPADPGDVSRQVRVLRSVASDDALRLVLEGRAGETYTLGLVTDREVGEIEAEGARATLLRAAVQTQPPTYALTVTFDGTPGRSGYVRREIAVPLR</sequence>
<dbReference type="Gene3D" id="1.50.10.10">
    <property type="match status" value="1"/>
</dbReference>
<dbReference type="EMBL" id="MQWD01000001">
    <property type="protein sequence ID" value="PAP75431.1"/>
    <property type="molecule type" value="Genomic_DNA"/>
</dbReference>
<dbReference type="PANTHER" id="PTHR34987:SF4">
    <property type="entry name" value="ALPHA-L-RHAMNOSIDASE C-TERMINAL DOMAIN-CONTAINING PROTEIN"/>
    <property type="match status" value="1"/>
</dbReference>
<evidence type="ECO:0000313" key="3">
    <source>
        <dbReference type="EMBL" id="PAP75431.1"/>
    </source>
</evidence>
<dbReference type="PANTHER" id="PTHR34987">
    <property type="entry name" value="C, PUTATIVE (AFU_ORTHOLOGUE AFUA_3G02880)-RELATED"/>
    <property type="match status" value="1"/>
</dbReference>
<dbReference type="InterPro" id="IPR012341">
    <property type="entry name" value="6hp_glycosidase-like_sf"/>
</dbReference>
<evidence type="ECO:0000313" key="4">
    <source>
        <dbReference type="Proteomes" id="UP000216339"/>
    </source>
</evidence>
<organism evidence="3 4">
    <name type="scientific">Rubrivirga marina</name>
    <dbReference type="NCBI Taxonomy" id="1196024"/>
    <lineage>
        <taxon>Bacteria</taxon>
        <taxon>Pseudomonadati</taxon>
        <taxon>Rhodothermota</taxon>
        <taxon>Rhodothermia</taxon>
        <taxon>Rhodothermales</taxon>
        <taxon>Rubricoccaceae</taxon>
        <taxon>Rubrivirga</taxon>
    </lineage>
</organism>
<dbReference type="RefSeq" id="WP_095509066.1">
    <property type="nucleotide sequence ID" value="NZ_MQWD01000001.1"/>
</dbReference>
<keyword evidence="4" id="KW-1185">Reference proteome</keyword>
<dbReference type="Pfam" id="PF22422">
    <property type="entry name" value="MGH1-like_GH"/>
    <property type="match status" value="1"/>
</dbReference>
<dbReference type="AlphaFoldDB" id="A0A271IW03"/>
<gene>
    <name evidence="3" type="ORF">BSZ37_02715</name>
</gene>
<dbReference type="InterPro" id="IPR008928">
    <property type="entry name" value="6-hairpin_glycosidase_sf"/>
</dbReference>
<feature type="domain" description="Mannosylglycerate hydrolase MGH1-like glycoside hydrolase" evidence="2">
    <location>
        <begin position="322"/>
        <end position="666"/>
    </location>
</feature>
<accession>A0A271IW03</accession>
<name>A0A271IW03_9BACT</name>
<dbReference type="OrthoDB" id="49490at2"/>